<evidence type="ECO:0000313" key="1">
    <source>
        <dbReference type="EMBL" id="KAK4592298.1"/>
    </source>
</evidence>
<dbReference type="Proteomes" id="UP001324115">
    <property type="component" value="Unassembled WGS sequence"/>
</dbReference>
<comment type="caution">
    <text evidence="1">The sequence shown here is derived from an EMBL/GenBank/DDBJ whole genome shotgun (WGS) entry which is preliminary data.</text>
</comment>
<organism evidence="1 2">
    <name type="scientific">Quercus rubra</name>
    <name type="common">Northern red oak</name>
    <name type="synonym">Quercus borealis</name>
    <dbReference type="NCBI Taxonomy" id="3512"/>
    <lineage>
        <taxon>Eukaryota</taxon>
        <taxon>Viridiplantae</taxon>
        <taxon>Streptophyta</taxon>
        <taxon>Embryophyta</taxon>
        <taxon>Tracheophyta</taxon>
        <taxon>Spermatophyta</taxon>
        <taxon>Magnoliopsida</taxon>
        <taxon>eudicotyledons</taxon>
        <taxon>Gunneridae</taxon>
        <taxon>Pentapetalae</taxon>
        <taxon>rosids</taxon>
        <taxon>fabids</taxon>
        <taxon>Fagales</taxon>
        <taxon>Fagaceae</taxon>
        <taxon>Quercus</taxon>
    </lineage>
</organism>
<dbReference type="AlphaFoldDB" id="A0AAN7ISC4"/>
<gene>
    <name evidence="1" type="ORF">RGQ29_016720</name>
</gene>
<keyword evidence="2" id="KW-1185">Reference proteome</keyword>
<sequence>MVVLNYISVTSTATPISQDSPTPSVPDPRQTKVILPKKKPLKWSTGVAPGDYAGPPTTTKLRKYWGGEEGPFGPNIPETHPHSACLWLWI</sequence>
<dbReference type="EMBL" id="JAXUIC010000004">
    <property type="protein sequence ID" value="KAK4592298.1"/>
    <property type="molecule type" value="Genomic_DNA"/>
</dbReference>
<evidence type="ECO:0000313" key="2">
    <source>
        <dbReference type="Proteomes" id="UP001324115"/>
    </source>
</evidence>
<reference evidence="1 2" key="1">
    <citation type="journal article" date="2023" name="G3 (Bethesda)">
        <title>A haplotype-resolved chromosome-scale genome for Quercus rubra L. provides insights into the genetics of adaptive traits for red oak species.</title>
        <authorList>
            <person name="Kapoor B."/>
            <person name="Jenkins J."/>
            <person name="Schmutz J."/>
            <person name="Zhebentyayeva T."/>
            <person name="Kuelheim C."/>
            <person name="Coggeshall M."/>
            <person name="Heim C."/>
            <person name="Lasky J.R."/>
            <person name="Leites L."/>
            <person name="Islam-Faridi N."/>
            <person name="Romero-Severson J."/>
            <person name="DeLeo V.L."/>
            <person name="Lucas S.M."/>
            <person name="Lazic D."/>
            <person name="Gailing O."/>
            <person name="Carlson J."/>
            <person name="Staton M."/>
        </authorList>
    </citation>
    <scope>NUCLEOTIDE SEQUENCE [LARGE SCALE GENOMIC DNA]</scope>
    <source>
        <strain evidence="1">Pseudo-F2</strain>
    </source>
</reference>
<name>A0AAN7ISC4_QUERU</name>
<accession>A0AAN7ISC4</accession>
<proteinExistence type="predicted"/>
<protein>
    <submittedName>
        <fullName evidence="1">Uncharacterized protein</fullName>
    </submittedName>
</protein>